<gene>
    <name evidence="2" type="ORF">LOAG_12315</name>
</gene>
<dbReference type="CTD" id="9949776"/>
<dbReference type="RefSeq" id="XP_003147876.1">
    <property type="nucleotide sequence ID" value="XM_003147828.1"/>
</dbReference>
<feature type="non-terminal residue" evidence="2">
    <location>
        <position position="1"/>
    </location>
</feature>
<dbReference type="AlphaFoldDB" id="A0A1S0TLW3"/>
<organism evidence="2">
    <name type="scientific">Loa loa</name>
    <name type="common">Eye worm</name>
    <name type="synonym">Filaria loa</name>
    <dbReference type="NCBI Taxonomy" id="7209"/>
    <lineage>
        <taxon>Eukaryota</taxon>
        <taxon>Metazoa</taxon>
        <taxon>Ecdysozoa</taxon>
        <taxon>Nematoda</taxon>
        <taxon>Chromadorea</taxon>
        <taxon>Rhabditida</taxon>
        <taxon>Spirurina</taxon>
        <taxon>Spiruromorpha</taxon>
        <taxon>Filarioidea</taxon>
        <taxon>Onchocercidae</taxon>
        <taxon>Loa</taxon>
    </lineage>
</organism>
<sequence>YRIDFTLKSSCYFLFFPHLESTLSPSSPSSSPSPSSSSSSSSSLLIGLFQISNVF</sequence>
<proteinExistence type="predicted"/>
<feature type="region of interest" description="Disordered" evidence="1">
    <location>
        <begin position="22"/>
        <end position="43"/>
    </location>
</feature>
<name>A0A1S0TLW3_LOALO</name>
<reference evidence="2" key="1">
    <citation type="submission" date="2012-04" db="EMBL/GenBank/DDBJ databases">
        <title>The Genome Sequence of Loa loa.</title>
        <authorList>
            <consortium name="The Broad Institute Genome Sequencing Platform"/>
            <consortium name="Broad Institute Genome Sequencing Center for Infectious Disease"/>
            <person name="Nutman T.B."/>
            <person name="Fink D.L."/>
            <person name="Russ C."/>
            <person name="Young S."/>
            <person name="Zeng Q."/>
            <person name="Gargeya S."/>
            <person name="Alvarado L."/>
            <person name="Berlin A."/>
            <person name="Chapman S.B."/>
            <person name="Chen Z."/>
            <person name="Freedman E."/>
            <person name="Gellesch M."/>
            <person name="Goldberg J."/>
            <person name="Griggs A."/>
            <person name="Gujja S."/>
            <person name="Heilman E.R."/>
            <person name="Heiman D."/>
            <person name="Howarth C."/>
            <person name="Mehta T."/>
            <person name="Neiman D."/>
            <person name="Pearson M."/>
            <person name="Roberts A."/>
            <person name="Saif S."/>
            <person name="Shea T."/>
            <person name="Shenoy N."/>
            <person name="Sisk P."/>
            <person name="Stolte C."/>
            <person name="Sykes S."/>
            <person name="White J."/>
            <person name="Yandava C."/>
            <person name="Haas B."/>
            <person name="Henn M.R."/>
            <person name="Nusbaum C."/>
            <person name="Birren B."/>
        </authorList>
    </citation>
    <scope>NUCLEOTIDE SEQUENCE [LARGE SCALE GENOMIC DNA]</scope>
</reference>
<evidence type="ECO:0000256" key="1">
    <source>
        <dbReference type="SAM" id="MobiDB-lite"/>
    </source>
</evidence>
<dbReference type="KEGG" id="loa:LOAG_12315"/>
<evidence type="ECO:0000313" key="2">
    <source>
        <dbReference type="EMBL" id="EFO16193.1"/>
    </source>
</evidence>
<dbReference type="EMBL" id="JH712224">
    <property type="protein sequence ID" value="EFO16193.1"/>
    <property type="molecule type" value="Genomic_DNA"/>
</dbReference>
<dbReference type="GeneID" id="9949776"/>
<dbReference type="InParanoid" id="A0A1S0TLW3"/>
<feature type="compositionally biased region" description="Low complexity" evidence="1">
    <location>
        <begin position="24"/>
        <end position="43"/>
    </location>
</feature>
<protein>
    <submittedName>
        <fullName evidence="2">Uncharacterized protein</fullName>
    </submittedName>
</protein>
<accession>A0A1S0TLW3</accession>